<reference evidence="1 2" key="1">
    <citation type="journal article" date="2011" name="J. Bacteriol.">
        <title>Complete genome sequence of Burkholderia rhizoxinica, an endosymbiont of Rhizopus microsporus.</title>
        <authorList>
            <person name="Lackner G."/>
            <person name="Moebius N."/>
            <person name="Partida-Martinez L."/>
            <person name="Hertweck C."/>
        </authorList>
    </citation>
    <scope>NUCLEOTIDE SEQUENCE [LARGE SCALE GENOMIC DNA]</scope>
    <source>
        <strain evidence="2">DSM 19002 / CIP 109453 / HKI 454</strain>
    </source>
</reference>
<protein>
    <submittedName>
        <fullName evidence="1">Uncharacterized protein</fullName>
    </submittedName>
</protein>
<proteinExistence type="predicted"/>
<gene>
    <name evidence="1" type="ordered locus">RBRH_02270</name>
</gene>
<dbReference type="Proteomes" id="UP000007437">
    <property type="component" value="Chromosome"/>
</dbReference>
<evidence type="ECO:0000313" key="1">
    <source>
        <dbReference type="EMBL" id="CBW74653.1"/>
    </source>
</evidence>
<name>E5APX1_MYCRK</name>
<dbReference type="KEGG" id="brh:RBRH_02270"/>
<dbReference type="EMBL" id="FR687359">
    <property type="protein sequence ID" value="CBW74653.1"/>
    <property type="molecule type" value="Genomic_DNA"/>
</dbReference>
<organism evidence="1 2">
    <name type="scientific">Mycetohabitans rhizoxinica (strain DSM 19002 / CIP 109453 / HKI 454)</name>
    <name type="common">Paraburkholderia rhizoxinica</name>
    <dbReference type="NCBI Taxonomy" id="882378"/>
    <lineage>
        <taxon>Bacteria</taxon>
        <taxon>Pseudomonadati</taxon>
        <taxon>Pseudomonadota</taxon>
        <taxon>Betaproteobacteria</taxon>
        <taxon>Burkholderiales</taxon>
        <taxon>Burkholderiaceae</taxon>
        <taxon>Mycetohabitans</taxon>
    </lineage>
</organism>
<sequence length="32" mass="3589">MSATAPSMTKNSRYLSYNQAYLHTSLTNKIVP</sequence>
<dbReference type="HOGENOM" id="CLU_3388539_0_0_4"/>
<accession>E5APX1</accession>
<dbReference type="AlphaFoldDB" id="E5APX1"/>
<evidence type="ECO:0000313" key="2">
    <source>
        <dbReference type="Proteomes" id="UP000007437"/>
    </source>
</evidence>